<evidence type="ECO:0000313" key="6">
    <source>
        <dbReference type="EMBL" id="MCS5708860.1"/>
    </source>
</evidence>
<dbReference type="AlphaFoldDB" id="A0A0Q9YR51"/>
<dbReference type="InterPro" id="IPR019999">
    <property type="entry name" value="Anth_synth_I-like"/>
</dbReference>
<dbReference type="EMBL" id="LKHV02000001">
    <property type="protein sequence ID" value="MCS5708860.1"/>
    <property type="molecule type" value="Genomic_DNA"/>
</dbReference>
<dbReference type="InterPro" id="IPR006805">
    <property type="entry name" value="Anth_synth_I_N"/>
</dbReference>
<dbReference type="Pfam" id="PF00425">
    <property type="entry name" value="Chorismate_bind"/>
    <property type="match status" value="1"/>
</dbReference>
<dbReference type="Pfam" id="PF04715">
    <property type="entry name" value="Anth_synt_I_N"/>
    <property type="match status" value="1"/>
</dbReference>
<dbReference type="SUPFAM" id="SSF56322">
    <property type="entry name" value="ADC synthase"/>
    <property type="match status" value="1"/>
</dbReference>
<evidence type="ECO:0000256" key="1">
    <source>
        <dbReference type="ARBA" id="ARBA00013139"/>
    </source>
</evidence>
<reference evidence="5" key="1">
    <citation type="submission" date="2015-09" db="EMBL/GenBank/DDBJ databases">
        <title>Draft Genome Sequences of Two Novel Amoeba-resistant Intranuclear Bacteria, Candidatus Berkiella cookevillensis and Candidatus Berkiella aquae.</title>
        <authorList>
            <person name="Mehari Y.T."/>
            <person name="Arivett B.A."/>
            <person name="Farone A.L."/>
            <person name="Gunderson J.H."/>
            <person name="Farone M.B."/>
        </authorList>
    </citation>
    <scope>NUCLEOTIDE SEQUENCE [LARGE SCALE GENOMIC DNA]</scope>
    <source>
        <strain evidence="5">CC99</strain>
    </source>
</reference>
<feature type="domain" description="Anthranilate synthase component I N-terminal" evidence="4">
    <location>
        <begin position="21"/>
        <end position="153"/>
    </location>
</feature>
<comment type="caution">
    <text evidence="5">The sequence shown here is derived from an EMBL/GenBank/DDBJ whole genome shotgun (WGS) entry which is preliminary data.</text>
</comment>
<protein>
    <recommendedName>
        <fullName evidence="1">aminodeoxychorismate synthase</fullName>
        <ecNumber evidence="1">2.6.1.85</ecNumber>
    </recommendedName>
</protein>
<dbReference type="GO" id="GO:0046820">
    <property type="term" value="F:4-amino-4-deoxychorismate synthase activity"/>
    <property type="evidence" value="ECO:0007669"/>
    <property type="project" value="UniProtKB-EC"/>
</dbReference>
<name>A0A0Q9YR51_9GAMM</name>
<dbReference type="Proteomes" id="UP000051494">
    <property type="component" value="Unassembled WGS sequence"/>
</dbReference>
<evidence type="ECO:0000313" key="5">
    <source>
        <dbReference type="EMBL" id="KRG19246.1"/>
    </source>
</evidence>
<dbReference type="GO" id="GO:0009396">
    <property type="term" value="P:folic acid-containing compound biosynthetic process"/>
    <property type="evidence" value="ECO:0007669"/>
    <property type="project" value="InterPro"/>
</dbReference>
<dbReference type="InterPro" id="IPR015890">
    <property type="entry name" value="Chorismate_C"/>
</dbReference>
<dbReference type="RefSeq" id="WP_057623869.1">
    <property type="nucleotide sequence ID" value="NZ_LKHV02000001.1"/>
</dbReference>
<dbReference type="STRING" id="437022.CC99x_00768"/>
<dbReference type="NCBIfam" id="TIGR00553">
    <property type="entry name" value="pabB"/>
    <property type="match status" value="1"/>
</dbReference>
<accession>A0A0Q9YR51</accession>
<reference evidence="6" key="3">
    <citation type="submission" date="2021-06" db="EMBL/GenBank/DDBJ databases">
        <title>Genomic Description and Analysis of Intracellular Bacteria, Candidatus Berkiella cookevillensis and Candidatus Berkiella aquae.</title>
        <authorList>
            <person name="Kidane D.T."/>
            <person name="Mehari Y.T."/>
            <person name="Rice F.C."/>
            <person name="Arivett B.A."/>
            <person name="Farone A.L."/>
            <person name="Berk S.G."/>
            <person name="Farone M.B."/>
        </authorList>
    </citation>
    <scope>NUCLEOTIDE SEQUENCE</scope>
    <source>
        <strain evidence="6">CC99</strain>
    </source>
</reference>
<keyword evidence="2 5" id="KW-0808">Transferase</keyword>
<evidence type="ECO:0000259" key="4">
    <source>
        <dbReference type="Pfam" id="PF04715"/>
    </source>
</evidence>
<dbReference type="InterPro" id="IPR005801">
    <property type="entry name" value="ADC_synthase"/>
</dbReference>
<reference evidence="6" key="2">
    <citation type="journal article" date="2016" name="Genome Announc.">
        <title>Draft Genome Sequences of Two Novel Amoeba-Resistant Intranuclear Bacteria, 'Candidatus Berkiella cookevillensis' and 'Candidatus Berkiella aquae'.</title>
        <authorList>
            <person name="Mehari Y.T."/>
            <person name="Arivett B.A."/>
            <person name="Farone A.L."/>
            <person name="Gunderson J.H."/>
            <person name="Farone M.B."/>
        </authorList>
    </citation>
    <scope>NUCLEOTIDE SEQUENCE</scope>
    <source>
        <strain evidence="6">CC99</strain>
    </source>
</reference>
<dbReference type="EMBL" id="LKHV01000003">
    <property type="protein sequence ID" value="KRG19246.1"/>
    <property type="molecule type" value="Genomic_DNA"/>
</dbReference>
<dbReference type="GO" id="GO:0000162">
    <property type="term" value="P:L-tryptophan biosynthetic process"/>
    <property type="evidence" value="ECO:0007669"/>
    <property type="project" value="TreeGrafter"/>
</dbReference>
<organism evidence="5">
    <name type="scientific">Candidatus Berkiella cookevillensis</name>
    <dbReference type="NCBI Taxonomy" id="437022"/>
    <lineage>
        <taxon>Bacteria</taxon>
        <taxon>Pseudomonadati</taxon>
        <taxon>Pseudomonadota</taxon>
        <taxon>Gammaproteobacteria</taxon>
        <taxon>Candidatus Berkiellales</taxon>
        <taxon>Candidatus Berkiellaceae</taxon>
        <taxon>Candidatus Berkiella</taxon>
    </lineage>
</organism>
<keyword evidence="5" id="KW-0032">Aminotransferase</keyword>
<dbReference type="PANTHER" id="PTHR11236">
    <property type="entry name" value="AMINOBENZOATE/ANTHRANILATE SYNTHASE"/>
    <property type="match status" value="1"/>
</dbReference>
<evidence type="ECO:0000256" key="2">
    <source>
        <dbReference type="ARBA" id="ARBA00022679"/>
    </source>
</evidence>
<dbReference type="PATRIC" id="fig|1590042.3.peg.789"/>
<dbReference type="EC" id="2.6.1.85" evidence="1"/>
<dbReference type="OrthoDB" id="9803598at2"/>
<keyword evidence="7" id="KW-1185">Reference proteome</keyword>
<dbReference type="Gene3D" id="3.60.120.10">
    <property type="entry name" value="Anthranilate synthase"/>
    <property type="match status" value="1"/>
</dbReference>
<dbReference type="PRINTS" id="PR00095">
    <property type="entry name" value="ANTSNTHASEI"/>
</dbReference>
<sequence>MEHPLVNDTEKALVVVLPYHSPTAIAGLFAEEEGTVLLHSVKPDDRLAQYSFLGVRPYQQLVAKNNWIRSANVSFQGNILDEIQRILRKNTLAKHSDLPPFQGGGMGYFSYDLNRALERVPNPKVDDMVLPDCIFAFYDIVFAWDHSAKMLYLFSSGLPYERDSRLQQAKQRQQSIIDFINSQHIHFKIPEKIEILSPIVSNFDEASYIQAVEKAIEHIYAGDIFEVNISQRFETQVNCHPFELYLKLQHQNPAPFSGFLNFSACQIISSSPERFLKLEDSIVEACPIKGTRRRIQDPILDKQLQDELTSSDKDRAENIMIVDLMRNDLSRVSLPHTVEVPHLCELQSFATVHHLVSTVRAQLAPQYDAVDLIKATFPGGSITGAPKIRSMEIIAQIEPTARGPYCGSMGYIGFDGNMDLSILIRSYAMKRNRVTFQAGGAITVDSDPQAEYQETLDKAAALKNVLQS</sequence>
<evidence type="ECO:0000259" key="3">
    <source>
        <dbReference type="Pfam" id="PF00425"/>
    </source>
</evidence>
<evidence type="ECO:0000313" key="7">
    <source>
        <dbReference type="Proteomes" id="UP000051494"/>
    </source>
</evidence>
<feature type="domain" description="Chorismate-utilising enzyme C-terminal" evidence="3">
    <location>
        <begin position="205"/>
        <end position="458"/>
    </location>
</feature>
<dbReference type="PANTHER" id="PTHR11236:SF50">
    <property type="entry name" value="AMINODEOXYCHORISMATE SYNTHASE COMPONENT 1"/>
    <property type="match status" value="1"/>
</dbReference>
<proteinExistence type="predicted"/>
<dbReference type="InterPro" id="IPR005802">
    <property type="entry name" value="ADC_synth_comp_1"/>
</dbReference>
<gene>
    <name evidence="5" type="primary">pabB</name>
    <name evidence="5" type="ORF">CC99x_00768</name>
    <name evidence="6" type="ORF">CC99x_008070</name>
</gene>